<accession>A0AAW8B3Y5</accession>
<keyword evidence="3 7" id="KW-0288">FMN</keyword>
<evidence type="ECO:0000256" key="5">
    <source>
        <dbReference type="ARBA" id="ARBA00023002"/>
    </source>
</evidence>
<keyword evidence="6 7" id="KW-0520">NAD</keyword>
<evidence type="ECO:0000256" key="6">
    <source>
        <dbReference type="ARBA" id="ARBA00023027"/>
    </source>
</evidence>
<feature type="domain" description="Nitroreductase" evidence="9">
    <location>
        <begin position="10"/>
        <end position="163"/>
    </location>
</feature>
<dbReference type="GO" id="GO:0016491">
    <property type="term" value="F:oxidoreductase activity"/>
    <property type="evidence" value="ECO:0007669"/>
    <property type="project" value="UniProtKB-UniRule"/>
</dbReference>
<dbReference type="PANTHER" id="PTHR43821:SF1">
    <property type="entry name" value="NAD(P)H NITROREDUCTASE YDJA-RELATED"/>
    <property type="match status" value="1"/>
</dbReference>
<dbReference type="InterPro" id="IPR000415">
    <property type="entry name" value="Nitroreductase-like"/>
</dbReference>
<keyword evidence="11" id="KW-1185">Reference proteome</keyword>
<reference evidence="10" key="2">
    <citation type="submission" date="2023-08" db="EMBL/GenBank/DDBJ databases">
        <authorList>
            <person name="Luo J."/>
        </authorList>
    </citation>
    <scope>NUCLEOTIDE SEQUENCE</scope>
    <source>
        <strain evidence="10">DSM 25064</strain>
    </source>
</reference>
<comment type="caution">
    <text evidence="10">The sequence shown here is derived from an EMBL/GenBank/DDBJ whole genome shotgun (WGS) entry which is preliminary data.</text>
</comment>
<evidence type="ECO:0000256" key="7">
    <source>
        <dbReference type="PIRNR" id="PIRNR000232"/>
    </source>
</evidence>
<proteinExistence type="inferred from homology"/>
<feature type="binding site" description="in other chain" evidence="8">
    <location>
        <begin position="10"/>
        <end position="12"/>
    </location>
    <ligand>
        <name>FMN</name>
        <dbReference type="ChEBI" id="CHEBI:58210"/>
        <note>ligand shared between dimeric partners</note>
    </ligand>
</feature>
<dbReference type="InterPro" id="IPR052530">
    <property type="entry name" value="NAD(P)H_nitroreductase"/>
</dbReference>
<dbReference type="InterPro" id="IPR029479">
    <property type="entry name" value="Nitroreductase"/>
</dbReference>
<keyword evidence="5 7" id="KW-0560">Oxidoreductase</keyword>
<sequence>MDAIKALHERISCPRLSAPAPAGEVLANIQKAAFRAADHGRMRPWRFLVLEGDGLVALGELFAHAETVKNPDLSDKERQRALGRPLRAPMVIVAIASPKANLKVPEIEQVISTGAAVQNMITAAYAQNVGAIWRTGDYAYDRNVMDGLGLRQDEKIVGFLYLGTMEFTPPPAPEVEVSEYFANWP</sequence>
<feature type="binding site" evidence="8">
    <location>
        <position position="35"/>
    </location>
    <ligand>
        <name>FMN</name>
        <dbReference type="ChEBI" id="CHEBI:58210"/>
        <note>ligand shared between dimeric partners</note>
    </ligand>
</feature>
<dbReference type="EMBL" id="JAUUUU010000001">
    <property type="protein sequence ID" value="MDP1519838.1"/>
    <property type="molecule type" value="Genomic_DNA"/>
</dbReference>
<evidence type="ECO:0000313" key="10">
    <source>
        <dbReference type="EMBL" id="MDP1519838.1"/>
    </source>
</evidence>
<dbReference type="EC" id="1.-.-.-" evidence="7"/>
<evidence type="ECO:0000256" key="8">
    <source>
        <dbReference type="PIRSR" id="PIRSR000232-1"/>
    </source>
</evidence>
<evidence type="ECO:0000256" key="3">
    <source>
        <dbReference type="ARBA" id="ARBA00022643"/>
    </source>
</evidence>
<feature type="binding site" evidence="8">
    <location>
        <position position="39"/>
    </location>
    <ligand>
        <name>FMN</name>
        <dbReference type="ChEBI" id="CHEBI:58210"/>
        <note>ligand shared between dimeric partners</note>
    </ligand>
</feature>
<dbReference type="PIRSF" id="PIRSF000232">
    <property type="entry name" value="YdjA"/>
    <property type="match status" value="1"/>
</dbReference>
<dbReference type="Proteomes" id="UP001178354">
    <property type="component" value="Unassembled WGS sequence"/>
</dbReference>
<evidence type="ECO:0000256" key="2">
    <source>
        <dbReference type="ARBA" id="ARBA00022630"/>
    </source>
</evidence>
<protein>
    <recommendedName>
        <fullName evidence="7">Putative NAD(P)H nitroreductase</fullName>
        <ecNumber evidence="7">1.-.-.-</ecNumber>
    </recommendedName>
</protein>
<comment type="cofactor">
    <cofactor evidence="8">
        <name>FMN</name>
        <dbReference type="ChEBI" id="CHEBI:58210"/>
    </cofactor>
    <text evidence="8">Binds 1 FMN per subunit.</text>
</comment>
<dbReference type="CDD" id="cd02135">
    <property type="entry name" value="YdjA-like"/>
    <property type="match status" value="1"/>
</dbReference>
<dbReference type="RefSeq" id="WP_305169350.1">
    <property type="nucleotide sequence ID" value="NZ_JAUUUU010000001.1"/>
</dbReference>
<name>A0AAW8B3Y5_9GAMM</name>
<comment type="similarity">
    <text evidence="1 7">Belongs to the nitroreductase family.</text>
</comment>
<keyword evidence="2 7" id="KW-0285">Flavoprotein</keyword>
<evidence type="ECO:0000313" key="11">
    <source>
        <dbReference type="Proteomes" id="UP001178354"/>
    </source>
</evidence>
<reference evidence="10" key="1">
    <citation type="journal article" date="2010" name="Int. J. Syst. Evol. Microbiol.">
        <title>Porticoccus litoralis gen. nov., sp. nov., a gammaproteobacterium isolated from the Yellow Sea.</title>
        <authorList>
            <person name="Oh H.M."/>
            <person name="Kim H."/>
            <person name="Kim K.M."/>
            <person name="Min G.S."/>
            <person name="Cho J.C."/>
        </authorList>
    </citation>
    <scope>NUCLEOTIDE SEQUENCE</scope>
    <source>
        <strain evidence="10">DSM 25064</strain>
    </source>
</reference>
<organism evidence="10 11">
    <name type="scientific">Porticoccus litoralis</name>
    <dbReference type="NCBI Taxonomy" id="434086"/>
    <lineage>
        <taxon>Bacteria</taxon>
        <taxon>Pseudomonadati</taxon>
        <taxon>Pseudomonadota</taxon>
        <taxon>Gammaproteobacteria</taxon>
        <taxon>Cellvibrionales</taxon>
        <taxon>Porticoccaceae</taxon>
        <taxon>Porticoccus</taxon>
    </lineage>
</organism>
<dbReference type="SUPFAM" id="SSF55469">
    <property type="entry name" value="FMN-dependent nitroreductase-like"/>
    <property type="match status" value="1"/>
</dbReference>
<evidence type="ECO:0000256" key="4">
    <source>
        <dbReference type="ARBA" id="ARBA00022857"/>
    </source>
</evidence>
<feature type="binding site" description="in other chain" evidence="8">
    <location>
        <begin position="133"/>
        <end position="135"/>
    </location>
    <ligand>
        <name>FMN</name>
        <dbReference type="ChEBI" id="CHEBI:58210"/>
        <note>ligand shared between dimeric partners</note>
    </ligand>
</feature>
<evidence type="ECO:0000259" key="9">
    <source>
        <dbReference type="Pfam" id="PF00881"/>
    </source>
</evidence>
<dbReference type="InterPro" id="IPR026021">
    <property type="entry name" value="YdjA-like"/>
</dbReference>
<gene>
    <name evidence="10" type="ORF">Q8A57_02540</name>
</gene>
<dbReference type="AlphaFoldDB" id="A0AAW8B3Y5"/>
<dbReference type="PANTHER" id="PTHR43821">
    <property type="entry name" value="NAD(P)H NITROREDUCTASE YDJA-RELATED"/>
    <property type="match status" value="1"/>
</dbReference>
<evidence type="ECO:0000256" key="1">
    <source>
        <dbReference type="ARBA" id="ARBA00007118"/>
    </source>
</evidence>
<dbReference type="Pfam" id="PF00881">
    <property type="entry name" value="Nitroreductase"/>
    <property type="match status" value="1"/>
</dbReference>
<dbReference type="Gene3D" id="3.40.109.10">
    <property type="entry name" value="NADH Oxidase"/>
    <property type="match status" value="1"/>
</dbReference>
<keyword evidence="4 7" id="KW-0521">NADP</keyword>